<reference evidence="2" key="1">
    <citation type="journal article" date="2021" name="bioRxiv">
        <title>Whole Genome Assembly and Annotation of Northern Wild Rice, Zizania palustris L., Supports a Whole Genome Duplication in the Zizania Genus.</title>
        <authorList>
            <person name="Haas M."/>
            <person name="Kono T."/>
            <person name="Macchietto M."/>
            <person name="Millas R."/>
            <person name="McGilp L."/>
            <person name="Shao M."/>
            <person name="Duquette J."/>
            <person name="Hirsch C.N."/>
            <person name="Kimball J."/>
        </authorList>
    </citation>
    <scope>NUCLEOTIDE SEQUENCE</scope>
    <source>
        <tissue evidence="2">Fresh leaf tissue</tissue>
    </source>
</reference>
<keyword evidence="3" id="KW-1185">Reference proteome</keyword>
<protein>
    <submittedName>
        <fullName evidence="2">Uncharacterized protein</fullName>
    </submittedName>
</protein>
<evidence type="ECO:0000313" key="3">
    <source>
        <dbReference type="Proteomes" id="UP000729402"/>
    </source>
</evidence>
<comment type="caution">
    <text evidence="2">The sequence shown here is derived from an EMBL/GenBank/DDBJ whole genome shotgun (WGS) entry which is preliminary data.</text>
</comment>
<feature type="compositionally biased region" description="Polar residues" evidence="1">
    <location>
        <begin position="138"/>
        <end position="153"/>
    </location>
</feature>
<sequence length="199" mass="21166">MSGLGDRGTSSSAMAVLPPAAACPAAGLQCAKRGQDEVGVAEVFGEMPPQLTEILFSQCGVRRIQSSRSAPHRGFNDLQANEASSIVLHFQISSRSSNRIRWFLTLSELKFDPCEVEGPSYWELLVKLRRLKAKPAGSLQSQALRDASETSLEPSALGPLRAPSRAKPPGSLHALSGASPEPSSEPLRDPFESPSISSG</sequence>
<feature type="region of interest" description="Disordered" evidence="1">
    <location>
        <begin position="138"/>
        <end position="199"/>
    </location>
</feature>
<dbReference type="Proteomes" id="UP000729402">
    <property type="component" value="Unassembled WGS sequence"/>
</dbReference>
<gene>
    <name evidence="2" type="ORF">GUJ93_ZPchr0012g19853</name>
</gene>
<organism evidence="2 3">
    <name type="scientific">Zizania palustris</name>
    <name type="common">Northern wild rice</name>
    <dbReference type="NCBI Taxonomy" id="103762"/>
    <lineage>
        <taxon>Eukaryota</taxon>
        <taxon>Viridiplantae</taxon>
        <taxon>Streptophyta</taxon>
        <taxon>Embryophyta</taxon>
        <taxon>Tracheophyta</taxon>
        <taxon>Spermatophyta</taxon>
        <taxon>Magnoliopsida</taxon>
        <taxon>Liliopsida</taxon>
        <taxon>Poales</taxon>
        <taxon>Poaceae</taxon>
        <taxon>BOP clade</taxon>
        <taxon>Oryzoideae</taxon>
        <taxon>Oryzeae</taxon>
        <taxon>Zizaniinae</taxon>
        <taxon>Zizania</taxon>
    </lineage>
</organism>
<dbReference type="AlphaFoldDB" id="A0A8J5WX84"/>
<evidence type="ECO:0000313" key="2">
    <source>
        <dbReference type="EMBL" id="KAG8095073.1"/>
    </source>
</evidence>
<accession>A0A8J5WX84</accession>
<dbReference type="EMBL" id="JAAALK010000080">
    <property type="protein sequence ID" value="KAG8095073.1"/>
    <property type="molecule type" value="Genomic_DNA"/>
</dbReference>
<proteinExistence type="predicted"/>
<name>A0A8J5WX84_ZIZPA</name>
<evidence type="ECO:0000256" key="1">
    <source>
        <dbReference type="SAM" id="MobiDB-lite"/>
    </source>
</evidence>
<reference evidence="2" key="2">
    <citation type="submission" date="2021-02" db="EMBL/GenBank/DDBJ databases">
        <authorList>
            <person name="Kimball J.A."/>
            <person name="Haas M.W."/>
            <person name="Macchietto M."/>
            <person name="Kono T."/>
            <person name="Duquette J."/>
            <person name="Shao M."/>
        </authorList>
    </citation>
    <scope>NUCLEOTIDE SEQUENCE</scope>
    <source>
        <tissue evidence="2">Fresh leaf tissue</tissue>
    </source>
</reference>